<accession>A0A1S9AAD4</accession>
<gene>
    <name evidence="5" type="ORF">DA796_09545</name>
    <name evidence="4" type="ORF">PSQ53_05145</name>
</gene>
<dbReference type="EMBL" id="JAQTKT010000001">
    <property type="protein sequence ID" value="MDD1382339.1"/>
    <property type="molecule type" value="Genomic_DNA"/>
</dbReference>
<evidence type="ECO:0000256" key="1">
    <source>
        <dbReference type="ARBA" id="ARBA00023125"/>
    </source>
</evidence>
<dbReference type="GO" id="GO:0006355">
    <property type="term" value="P:regulation of DNA-templated transcription"/>
    <property type="evidence" value="ECO:0007669"/>
    <property type="project" value="UniProtKB-ARBA"/>
</dbReference>
<dbReference type="InterPro" id="IPR001647">
    <property type="entry name" value="HTH_TetR"/>
</dbReference>
<dbReference type="InterPro" id="IPR009057">
    <property type="entry name" value="Homeodomain-like_sf"/>
</dbReference>
<dbReference type="PANTHER" id="PTHR30055">
    <property type="entry name" value="HTH-TYPE TRANSCRIPTIONAL REGULATOR RUTR"/>
    <property type="match status" value="1"/>
</dbReference>
<evidence type="ECO:0000313" key="4">
    <source>
        <dbReference type="EMBL" id="MDD1382339.1"/>
    </source>
</evidence>
<dbReference type="InterPro" id="IPR050109">
    <property type="entry name" value="HTH-type_TetR-like_transc_reg"/>
</dbReference>
<evidence type="ECO:0000313" key="6">
    <source>
        <dbReference type="Proteomes" id="UP000241783"/>
    </source>
</evidence>
<organism evidence="4 7">
    <name type="scientific">Limosilactobacillus reuteri</name>
    <name type="common">Lactobacillus reuteri</name>
    <dbReference type="NCBI Taxonomy" id="1598"/>
    <lineage>
        <taxon>Bacteria</taxon>
        <taxon>Bacillati</taxon>
        <taxon>Bacillota</taxon>
        <taxon>Bacilli</taxon>
        <taxon>Lactobacillales</taxon>
        <taxon>Lactobacillaceae</taxon>
        <taxon>Limosilactobacillus</taxon>
    </lineage>
</organism>
<evidence type="ECO:0000256" key="2">
    <source>
        <dbReference type="PROSITE-ProRule" id="PRU00335"/>
    </source>
</evidence>
<evidence type="ECO:0000259" key="3">
    <source>
        <dbReference type="PROSITE" id="PS50977"/>
    </source>
</evidence>
<dbReference type="Pfam" id="PF00440">
    <property type="entry name" value="TetR_N"/>
    <property type="match status" value="1"/>
</dbReference>
<sequence>MSQVLANYEEQLANAKMPAGKKKVLTTALKLFANNGFHATTTAKIAKQAGVSEGTIYKYFSSKDDLLAKLLQPILMEIKNNFFSNLDDKIDLSSLISFIVTDRIHFIEVNFDFIRLIFQEILTGQLTDKSYQDFFSGNDGVLVKLKKLQAKFPEINPKLNPPQLARIFIGPILTYVLQNKLLGLPVNNDDLDIIQKQILANLTLKY</sequence>
<dbReference type="GO" id="GO:0003677">
    <property type="term" value="F:DNA binding"/>
    <property type="evidence" value="ECO:0007669"/>
    <property type="project" value="UniProtKB-UniRule"/>
</dbReference>
<keyword evidence="1 2" id="KW-0238">DNA-binding</keyword>
<evidence type="ECO:0000313" key="7">
    <source>
        <dbReference type="Proteomes" id="UP001217945"/>
    </source>
</evidence>
<reference evidence="4" key="2">
    <citation type="submission" date="2023-02" db="EMBL/GenBank/DDBJ databases">
        <title>Complete genome sequence of Limosilactobacillus reuteri SRCM217616 isolated from Bos taurus feces.</title>
        <authorList>
            <person name="Yang H.-G."/>
            <person name="Kim J.-W."/>
            <person name="Ha G.-S."/>
            <person name="Yang H.-J."/>
            <person name="Jeong D.-Y."/>
        </authorList>
    </citation>
    <scope>NUCLEOTIDE SEQUENCE</scope>
    <source>
        <strain evidence="4">SRCM217616</strain>
    </source>
</reference>
<dbReference type="AlphaFoldDB" id="A0A1S9AAD4"/>
<dbReference type="PROSITE" id="PS50977">
    <property type="entry name" value="HTH_TETR_2"/>
    <property type="match status" value="1"/>
</dbReference>
<dbReference type="PANTHER" id="PTHR30055:SF222">
    <property type="entry name" value="REGULATORY PROTEIN"/>
    <property type="match status" value="1"/>
</dbReference>
<dbReference type="PROSITE" id="PS01081">
    <property type="entry name" value="HTH_TETR_1"/>
    <property type="match status" value="1"/>
</dbReference>
<dbReference type="Proteomes" id="UP000241783">
    <property type="component" value="Unassembled WGS sequence"/>
</dbReference>
<dbReference type="InterPro" id="IPR023772">
    <property type="entry name" value="DNA-bd_HTH_TetR-type_CS"/>
</dbReference>
<dbReference type="Gene3D" id="1.10.357.10">
    <property type="entry name" value="Tetracycline Repressor, domain 2"/>
    <property type="match status" value="1"/>
</dbReference>
<dbReference type="Proteomes" id="UP001217945">
    <property type="component" value="Unassembled WGS sequence"/>
</dbReference>
<comment type="caution">
    <text evidence="4">The sequence shown here is derived from an EMBL/GenBank/DDBJ whole genome shotgun (WGS) entry which is preliminary data.</text>
</comment>
<feature type="DNA-binding region" description="H-T-H motif" evidence="2">
    <location>
        <begin position="41"/>
        <end position="60"/>
    </location>
</feature>
<dbReference type="PRINTS" id="PR00455">
    <property type="entry name" value="HTHTETR"/>
</dbReference>
<proteinExistence type="predicted"/>
<dbReference type="SUPFAM" id="SSF46689">
    <property type="entry name" value="Homeodomain-like"/>
    <property type="match status" value="1"/>
</dbReference>
<protein>
    <submittedName>
        <fullName evidence="4">TetR/AcrR family transcriptional regulator</fullName>
    </submittedName>
</protein>
<reference evidence="5 6" key="1">
    <citation type="submission" date="2018-03" db="EMBL/GenBank/DDBJ databases">
        <title>Genome Sequences of Lactobacillus sp. Isolates from Traditional Turkish Sourdough.</title>
        <authorList>
            <person name="Skory C.D."/>
            <person name="Dertli E."/>
        </authorList>
    </citation>
    <scope>NUCLEOTIDE SEQUENCE [LARGE SCALE GENOMIC DNA]</scope>
    <source>
        <strain evidence="5 6">E81</strain>
    </source>
</reference>
<name>A0A1S9AAD4_LIMRT</name>
<dbReference type="RefSeq" id="WP_078010064.1">
    <property type="nucleotide sequence ID" value="NZ_CP047416.1"/>
</dbReference>
<dbReference type="EMBL" id="PZQO01000037">
    <property type="protein sequence ID" value="PTM27206.1"/>
    <property type="molecule type" value="Genomic_DNA"/>
</dbReference>
<evidence type="ECO:0000313" key="5">
    <source>
        <dbReference type="EMBL" id="PTM27206.1"/>
    </source>
</evidence>
<feature type="domain" description="HTH tetR-type" evidence="3">
    <location>
        <begin position="18"/>
        <end position="78"/>
    </location>
</feature>